<proteinExistence type="predicted"/>
<geneLocation type="plasmid" evidence="1">
    <name>unnamed1</name>
</geneLocation>
<accession>A0ABZ1YG37</accession>
<evidence type="ECO:0000313" key="1">
    <source>
        <dbReference type="EMBL" id="WUU58540.1"/>
    </source>
</evidence>
<organism evidence="1">
    <name type="scientific">Streptomyces althioticus</name>
    <dbReference type="NCBI Taxonomy" id="83380"/>
    <lineage>
        <taxon>Bacteria</taxon>
        <taxon>Bacillati</taxon>
        <taxon>Actinomycetota</taxon>
        <taxon>Actinomycetes</taxon>
        <taxon>Kitasatosporales</taxon>
        <taxon>Streptomycetaceae</taxon>
        <taxon>Streptomyces</taxon>
        <taxon>Streptomyces althioticus group</taxon>
    </lineage>
</organism>
<protein>
    <submittedName>
        <fullName evidence="1">Uncharacterized protein</fullName>
    </submittedName>
</protein>
<name>A0ABZ1YG37_9ACTN</name>
<dbReference type="EMBL" id="CP109208">
    <property type="protein sequence ID" value="WUU58540.1"/>
    <property type="molecule type" value="Genomic_DNA"/>
</dbReference>
<dbReference type="RefSeq" id="WP_266477696.1">
    <property type="nucleotide sequence ID" value="NZ_CP109208.1"/>
</dbReference>
<sequence>MAQIRLRALGHTWSTVTLPDSPDEKAQLLNLFSTALRTVPELSALPEDLEKYAIFWNGRRVTAYHESVEDGPVFRAEPL</sequence>
<gene>
    <name evidence="1" type="ORF">OIE82_35785</name>
</gene>
<keyword evidence="1" id="KW-0614">Plasmid</keyword>
<reference evidence="1" key="1">
    <citation type="submission" date="2022-10" db="EMBL/GenBank/DDBJ databases">
        <title>The complete genomes of actinobacterial strains from the NBC collection.</title>
        <authorList>
            <person name="Joergensen T.S."/>
            <person name="Alvarez Arevalo M."/>
            <person name="Sterndorff E.B."/>
            <person name="Faurdal D."/>
            <person name="Vuksanovic O."/>
            <person name="Mourched A.-S."/>
            <person name="Charusanti P."/>
            <person name="Shaw S."/>
            <person name="Blin K."/>
            <person name="Weber T."/>
        </authorList>
    </citation>
    <scope>NUCLEOTIDE SEQUENCE [LARGE SCALE GENOMIC DNA]</scope>
    <source>
        <strain evidence="1">NBC 01686</strain>
        <plasmid evidence="1">unnamed1</plasmid>
    </source>
</reference>